<sequence length="252" mass="28912">KRRLDVPTLFRKSAEGGLAAPLSAPLSQTNREGWLLFSSGSSASVFWPFLPTRRRIMIAFPNPTRREWIWPWRSSAPMPAFCTIFSSSKVWKSPNLRYSSVFFFIFLMIDVQRRIRRKFLGNSFNIDASLPPQPGFDVKYIYHNFYLKATKCQKGTVDSSGCKFRNDRVRSFLCSDFPAHRKPGNLECGSGGACSDMLLLFCLCAFMQPLIDCVTCYKTFIGEIEEQPNPYVHCVHRPALTEVRLTFLDLYD</sequence>
<protein>
    <submittedName>
        <fullName evidence="1">Uncharacterized protein</fullName>
    </submittedName>
</protein>
<gene>
    <name evidence="1" type="ORF">ILYODFUR_034116</name>
</gene>
<name>A0ABV0TDD5_9TELE</name>
<dbReference type="EMBL" id="JAHRIQ010029204">
    <property type="protein sequence ID" value="MEQ2230914.1"/>
    <property type="molecule type" value="Genomic_DNA"/>
</dbReference>
<comment type="caution">
    <text evidence="1">The sequence shown here is derived from an EMBL/GenBank/DDBJ whole genome shotgun (WGS) entry which is preliminary data.</text>
</comment>
<evidence type="ECO:0000313" key="2">
    <source>
        <dbReference type="Proteomes" id="UP001482620"/>
    </source>
</evidence>
<organism evidence="1 2">
    <name type="scientific">Ilyodon furcidens</name>
    <name type="common">goldbreast splitfin</name>
    <dbReference type="NCBI Taxonomy" id="33524"/>
    <lineage>
        <taxon>Eukaryota</taxon>
        <taxon>Metazoa</taxon>
        <taxon>Chordata</taxon>
        <taxon>Craniata</taxon>
        <taxon>Vertebrata</taxon>
        <taxon>Euteleostomi</taxon>
        <taxon>Actinopterygii</taxon>
        <taxon>Neopterygii</taxon>
        <taxon>Teleostei</taxon>
        <taxon>Neoteleostei</taxon>
        <taxon>Acanthomorphata</taxon>
        <taxon>Ovalentaria</taxon>
        <taxon>Atherinomorphae</taxon>
        <taxon>Cyprinodontiformes</taxon>
        <taxon>Goodeidae</taxon>
        <taxon>Ilyodon</taxon>
    </lineage>
</organism>
<dbReference type="Proteomes" id="UP001482620">
    <property type="component" value="Unassembled WGS sequence"/>
</dbReference>
<feature type="non-terminal residue" evidence="1">
    <location>
        <position position="1"/>
    </location>
</feature>
<proteinExistence type="predicted"/>
<keyword evidence="2" id="KW-1185">Reference proteome</keyword>
<reference evidence="1 2" key="1">
    <citation type="submission" date="2021-06" db="EMBL/GenBank/DDBJ databases">
        <authorList>
            <person name="Palmer J.M."/>
        </authorList>
    </citation>
    <scope>NUCLEOTIDE SEQUENCE [LARGE SCALE GENOMIC DNA]</scope>
    <source>
        <strain evidence="2">if_2019</strain>
        <tissue evidence="1">Muscle</tissue>
    </source>
</reference>
<evidence type="ECO:0000313" key="1">
    <source>
        <dbReference type="EMBL" id="MEQ2230914.1"/>
    </source>
</evidence>
<accession>A0ABV0TDD5</accession>